<dbReference type="EMBL" id="PEDL01000002">
    <property type="protein sequence ID" value="PHV71829.1"/>
    <property type="molecule type" value="Genomic_DNA"/>
</dbReference>
<name>A0AC61DF54_9FIRM</name>
<accession>A0AC61DF54</accession>
<comment type="caution">
    <text evidence="1">The sequence shown here is derived from an EMBL/GenBank/DDBJ whole genome shotgun (WGS) entry which is preliminary data.</text>
</comment>
<gene>
    <name evidence="1" type="ORF">CS063_04540</name>
</gene>
<keyword evidence="1" id="KW-0808">Transferase</keyword>
<sequence>MKGIHNKKYPLKTAYFKNFFLLIAIPIFLIIAVITVIARHIMLSDAVDKVNLAQQNIVYSLNEQIDEAMIRLSHIVHVNNNQMIKLVEQVSRSAEKEKYNTMERLNEGLGYMIMPNDTITSVTFYMKDGTSVYIKDKIRLSQDFMKAQPWYRKALVHTNWVYIGAYSGPILYGNKYQNPFTLISVLSPNYLIDRMQQVEMVVILFKSDVGESISHFNKQPHLGKMMLFDESNQVMIEASGEEAFELPAELKNKEGVRKKGHHIYIISKIDKVGWKLVSQVDVRELLAYFNQIMFFILMITIGIFFLFYQFSIYFLKNIIQPVNHLIEGLAHLEKGDLEVRIKESGQAEMRDMIHSFNHMVVRLKELITAKEREEEEKHQAEIKALQSQINPHFLVNTLASIRFMAKVAKFEGIVNMAEALIKILSCSFRNSTSFYTLGEELEVLESYLFLMKIRYTDSFDVVFDIEEACKSCKVPRLILQPLVENCIVHGFSENEGIGKIKIKVYEEAQEIWIEITDNGKGMSEEKRRELLEEHSLESSKDRSIGVVNVDRRLKLHFGEAYGLSIKSEKLTYTTVFVHIPKTKGTIQGDADVSSDDC</sequence>
<evidence type="ECO:0000313" key="1">
    <source>
        <dbReference type="EMBL" id="PHV71829.1"/>
    </source>
</evidence>
<keyword evidence="1" id="KW-0418">Kinase</keyword>
<evidence type="ECO:0000313" key="2">
    <source>
        <dbReference type="Proteomes" id="UP000224460"/>
    </source>
</evidence>
<protein>
    <submittedName>
        <fullName evidence="1">Two-component sensor histidine kinase</fullName>
    </submittedName>
</protein>
<proteinExistence type="predicted"/>
<reference evidence="1" key="1">
    <citation type="submission" date="2017-10" db="EMBL/GenBank/DDBJ databases">
        <title>Genome sequence of cellulolytic Lachnospiraceae bacterium XHS1971 isolated from hotspring sediment.</title>
        <authorList>
            <person name="Vasudevan G."/>
            <person name="Joshi A.J."/>
            <person name="Hivarkar S."/>
            <person name="Lanjekar V.B."/>
            <person name="Dhakephalkar P.K."/>
            <person name="Dagar S."/>
        </authorList>
    </citation>
    <scope>NUCLEOTIDE SEQUENCE</scope>
    <source>
        <strain evidence="1">XHS1971</strain>
    </source>
</reference>
<dbReference type="Proteomes" id="UP000224460">
    <property type="component" value="Unassembled WGS sequence"/>
</dbReference>
<keyword evidence="2" id="KW-1185">Reference proteome</keyword>
<organism evidence="1 2">
    <name type="scientific">Sporanaerobium hydrogeniformans</name>
    <dbReference type="NCBI Taxonomy" id="3072179"/>
    <lineage>
        <taxon>Bacteria</taxon>
        <taxon>Bacillati</taxon>
        <taxon>Bacillota</taxon>
        <taxon>Clostridia</taxon>
        <taxon>Lachnospirales</taxon>
        <taxon>Lachnospiraceae</taxon>
        <taxon>Sporanaerobium</taxon>
    </lineage>
</organism>